<dbReference type="GO" id="GO:0008017">
    <property type="term" value="F:microtubule binding"/>
    <property type="evidence" value="ECO:0007669"/>
    <property type="project" value="InterPro"/>
</dbReference>
<evidence type="ECO:0000313" key="10">
    <source>
        <dbReference type="EMBL" id="RHY32079.1"/>
    </source>
</evidence>
<evidence type="ECO:0000256" key="5">
    <source>
        <dbReference type="ARBA" id="ARBA00023242"/>
    </source>
</evidence>
<feature type="domain" description="Kinesin motor" evidence="9">
    <location>
        <begin position="38"/>
        <end position="218"/>
    </location>
</feature>
<dbReference type="InterPro" id="IPR036961">
    <property type="entry name" value="Kinesin_motor_dom_sf"/>
</dbReference>
<comment type="similarity">
    <text evidence="2">Belongs to the EBP2 family.</text>
</comment>
<dbReference type="GO" id="GO:0003777">
    <property type="term" value="F:microtubule motor activity"/>
    <property type="evidence" value="ECO:0007669"/>
    <property type="project" value="InterPro"/>
</dbReference>
<keyword evidence="3" id="KW-0690">Ribosome biogenesis</keyword>
<keyword evidence="6" id="KW-0547">Nucleotide-binding</keyword>
<feature type="binding site" evidence="6">
    <location>
        <begin position="108"/>
        <end position="115"/>
    </location>
    <ligand>
        <name>ATP</name>
        <dbReference type="ChEBI" id="CHEBI:30616"/>
    </ligand>
</feature>
<keyword evidence="5" id="KW-0539">Nucleus</keyword>
<evidence type="ECO:0000256" key="8">
    <source>
        <dbReference type="SAM" id="MobiDB-lite"/>
    </source>
</evidence>
<gene>
    <name evidence="10" type="ORF">DYB32_002880</name>
</gene>
<feature type="compositionally biased region" description="Basic residues" evidence="8">
    <location>
        <begin position="682"/>
        <end position="698"/>
    </location>
</feature>
<evidence type="ECO:0000256" key="1">
    <source>
        <dbReference type="ARBA" id="ARBA00004604"/>
    </source>
</evidence>
<feature type="region of interest" description="Disordered" evidence="8">
    <location>
        <begin position="386"/>
        <end position="414"/>
    </location>
</feature>
<feature type="compositionally biased region" description="Low complexity" evidence="8">
    <location>
        <begin position="655"/>
        <end position="666"/>
    </location>
</feature>
<dbReference type="PANTHER" id="PTHR13028">
    <property type="entry name" value="RRNA PROCESSING PROTEIN EBNA1-BINDING PROTEIN-RELATED"/>
    <property type="match status" value="1"/>
</dbReference>
<sequence>MIQNSNPATAVLMAATAEEQDIQRKLSYSAALPVSKPGDKIYVRLRPPTGEVDHETFRTSRVTESVSTFHFSQVFRPETTQRDLFDQTTYAIVDEALEGKNGLVFAYGVTNSGKTYTILGTPEHPGILPETLLTLFKKADKFRITASYLEIYNEKVFDLLTNCQRRIFLHLLEKDGRVYVKDLEERPIKSFEEAKMLLECGQKNRQVGETKCNTDSSRCERGAKTGASGLRLQEASKINGSLMNLNRCLETLRFNQLHPKSERPVPFRSSKLTRIDQLKDELLTKDAEYVQQEMQLRRELAHELNKQLDSMKASYEVKLADVRAELKTSLDTTQKVTQVELTKIGFNTAMGKGSKRGGQKKDQLAVVGRSVSSLVNVEDATEVEILNTPVMSARPDGKHSDDDDEEEDEDDDEAEIERRLVEEMQAEKKKANTTTIYNKDAMVKLAKELDLSSKFKWVETLDTSSHVLELENAHDDLKREVAFYNQTLASVKDAKERLLKENIPYKRPDDYFAEMLKSDAHMARVKDKLIFEQKKMNAVEERKKSQAHKKVAKELQSQKAKERLKEKNDTLEAVKQWKKRKNTNAASAVGGVDDDESFEKMLEGAGSNKRPRDAADKGGRGKKNFKREAHNKKYGSGGKTKFTHKKNDKKSTNDFSSFSRSRNNEGVGKRGGGKKPAGAKSRPGKVSRGKAIQKRGRK</sequence>
<dbReference type="GO" id="GO:0005730">
    <property type="term" value="C:nucleolus"/>
    <property type="evidence" value="ECO:0007669"/>
    <property type="project" value="UniProtKB-SubCell"/>
</dbReference>
<dbReference type="Pfam" id="PF05890">
    <property type="entry name" value="Ebp2"/>
    <property type="match status" value="1"/>
</dbReference>
<feature type="region of interest" description="Disordered" evidence="8">
    <location>
        <begin position="539"/>
        <end position="698"/>
    </location>
</feature>
<keyword evidence="6" id="KW-0067">ATP-binding</keyword>
<comment type="caution">
    <text evidence="10">The sequence shown here is derived from an EMBL/GenBank/DDBJ whole genome shotgun (WGS) entry which is preliminary data.</text>
</comment>
<name>A0A418B1Z3_9STRA</name>
<feature type="coiled-coil region" evidence="7">
    <location>
        <begin position="275"/>
        <end position="325"/>
    </location>
</feature>
<dbReference type="InterPro" id="IPR027417">
    <property type="entry name" value="P-loop_NTPase"/>
</dbReference>
<reference evidence="10 11" key="1">
    <citation type="submission" date="2018-08" db="EMBL/GenBank/DDBJ databases">
        <title>Aphanomyces genome sequencing and annotation.</title>
        <authorList>
            <person name="Minardi D."/>
            <person name="Oidtmann B."/>
            <person name="Van Der Giezen M."/>
            <person name="Studholme D.J."/>
        </authorList>
    </citation>
    <scope>NUCLEOTIDE SEQUENCE [LARGE SCALE GENOMIC DNA]</scope>
    <source>
        <strain evidence="10 11">NJM0002</strain>
    </source>
</reference>
<dbReference type="GO" id="GO:0005524">
    <property type="term" value="F:ATP binding"/>
    <property type="evidence" value="ECO:0007669"/>
    <property type="project" value="UniProtKB-UniRule"/>
</dbReference>
<dbReference type="InterPro" id="IPR001752">
    <property type="entry name" value="Kinesin_motor_dom"/>
</dbReference>
<dbReference type="InterPro" id="IPR008610">
    <property type="entry name" value="Ebp2"/>
</dbReference>
<evidence type="ECO:0000256" key="2">
    <source>
        <dbReference type="ARBA" id="ARBA00007336"/>
    </source>
</evidence>
<keyword evidence="11" id="KW-1185">Reference proteome</keyword>
<accession>A0A418B1Z3</accession>
<evidence type="ECO:0000256" key="3">
    <source>
        <dbReference type="ARBA" id="ARBA00022517"/>
    </source>
</evidence>
<dbReference type="GO" id="GO:0042273">
    <property type="term" value="P:ribosomal large subunit biogenesis"/>
    <property type="evidence" value="ECO:0007669"/>
    <property type="project" value="TreeGrafter"/>
</dbReference>
<protein>
    <recommendedName>
        <fullName evidence="9">Kinesin motor domain-containing protein</fullName>
    </recommendedName>
</protein>
<evidence type="ECO:0000256" key="7">
    <source>
        <dbReference type="SAM" id="Coils"/>
    </source>
</evidence>
<proteinExistence type="inferred from homology"/>
<dbReference type="VEuPathDB" id="FungiDB:H310_00920"/>
<evidence type="ECO:0000313" key="11">
    <source>
        <dbReference type="Proteomes" id="UP000285060"/>
    </source>
</evidence>
<dbReference type="SMART" id="SM00129">
    <property type="entry name" value="KISc"/>
    <property type="match status" value="1"/>
</dbReference>
<comment type="subcellular location">
    <subcellularLocation>
        <location evidence="1">Nucleus</location>
        <location evidence="1">Nucleolus</location>
    </subcellularLocation>
</comment>
<dbReference type="PANTHER" id="PTHR13028:SF0">
    <property type="entry name" value="RRNA-PROCESSING PROTEIN EBP2-RELATED"/>
    <property type="match status" value="1"/>
</dbReference>
<evidence type="ECO:0000256" key="6">
    <source>
        <dbReference type="PROSITE-ProRule" id="PRU00283"/>
    </source>
</evidence>
<comment type="similarity">
    <text evidence="6">Belongs to the TRAFAC class myosin-kinesin ATPase superfamily. Kinesin family.</text>
</comment>
<evidence type="ECO:0000259" key="9">
    <source>
        <dbReference type="PROSITE" id="PS50067"/>
    </source>
</evidence>
<dbReference type="AlphaFoldDB" id="A0A418B1Z3"/>
<organism evidence="10 11">
    <name type="scientific">Aphanomyces invadans</name>
    <dbReference type="NCBI Taxonomy" id="157072"/>
    <lineage>
        <taxon>Eukaryota</taxon>
        <taxon>Sar</taxon>
        <taxon>Stramenopiles</taxon>
        <taxon>Oomycota</taxon>
        <taxon>Saprolegniomycetes</taxon>
        <taxon>Saprolegniales</taxon>
        <taxon>Verrucalvaceae</taxon>
        <taxon>Aphanomyces</taxon>
    </lineage>
</organism>
<feature type="compositionally biased region" description="Acidic residues" evidence="8">
    <location>
        <begin position="402"/>
        <end position="414"/>
    </location>
</feature>
<feature type="compositionally biased region" description="Basic residues" evidence="8">
    <location>
        <begin position="620"/>
        <end position="633"/>
    </location>
</feature>
<keyword evidence="6" id="KW-0505">Motor protein</keyword>
<dbReference type="GO" id="GO:0006364">
    <property type="term" value="P:rRNA processing"/>
    <property type="evidence" value="ECO:0007669"/>
    <property type="project" value="TreeGrafter"/>
</dbReference>
<dbReference type="VEuPathDB" id="FungiDB:H310_00921"/>
<dbReference type="PRINTS" id="PR00380">
    <property type="entry name" value="KINESINHEAVY"/>
</dbReference>
<feature type="compositionally biased region" description="Basic and acidic residues" evidence="8">
    <location>
        <begin position="610"/>
        <end position="619"/>
    </location>
</feature>
<dbReference type="GO" id="GO:0007018">
    <property type="term" value="P:microtubule-based movement"/>
    <property type="evidence" value="ECO:0007669"/>
    <property type="project" value="InterPro"/>
</dbReference>
<evidence type="ECO:0000256" key="4">
    <source>
        <dbReference type="ARBA" id="ARBA00023054"/>
    </source>
</evidence>
<dbReference type="PROSITE" id="PS50067">
    <property type="entry name" value="KINESIN_MOTOR_2"/>
    <property type="match status" value="1"/>
</dbReference>
<dbReference type="SUPFAM" id="SSF52540">
    <property type="entry name" value="P-loop containing nucleoside triphosphate hydrolases"/>
    <property type="match status" value="1"/>
</dbReference>
<dbReference type="GO" id="GO:0034399">
    <property type="term" value="C:nuclear periphery"/>
    <property type="evidence" value="ECO:0007669"/>
    <property type="project" value="TreeGrafter"/>
</dbReference>
<dbReference type="Proteomes" id="UP000285060">
    <property type="component" value="Unassembled WGS sequence"/>
</dbReference>
<keyword evidence="4 7" id="KW-0175">Coiled coil</keyword>
<feature type="compositionally biased region" description="Basic and acidic residues" evidence="8">
    <location>
        <begin position="559"/>
        <end position="572"/>
    </location>
</feature>
<dbReference type="GO" id="GO:0030687">
    <property type="term" value="C:preribosome, large subunit precursor"/>
    <property type="evidence" value="ECO:0007669"/>
    <property type="project" value="TreeGrafter"/>
</dbReference>
<dbReference type="EMBL" id="QUSY01000163">
    <property type="protein sequence ID" value="RHY32079.1"/>
    <property type="molecule type" value="Genomic_DNA"/>
</dbReference>
<dbReference type="Gene3D" id="3.40.850.10">
    <property type="entry name" value="Kinesin motor domain"/>
    <property type="match status" value="2"/>
</dbReference>
<dbReference type="Pfam" id="PF00225">
    <property type="entry name" value="Kinesin"/>
    <property type="match status" value="2"/>
</dbReference>